<name>A0A1B6LUM4_9HEMI</name>
<dbReference type="PANTHER" id="PTHR15607">
    <property type="entry name" value="SYNAPTONEMAL COMPLEX PROTEIN-RELATED"/>
    <property type="match status" value="1"/>
</dbReference>
<feature type="domain" description="Synaptonemal complex protein 2 Spt16M-like" evidence="2">
    <location>
        <begin position="261"/>
        <end position="324"/>
    </location>
</feature>
<evidence type="ECO:0000259" key="2">
    <source>
        <dbReference type="Pfam" id="PF18584"/>
    </source>
</evidence>
<dbReference type="Pfam" id="PF18584">
    <property type="entry name" value="SYCP2_SLD"/>
    <property type="match status" value="1"/>
</dbReference>
<feature type="region of interest" description="Disordered" evidence="1">
    <location>
        <begin position="422"/>
        <end position="447"/>
    </location>
</feature>
<reference evidence="3" key="1">
    <citation type="submission" date="2015-11" db="EMBL/GenBank/DDBJ databases">
        <title>De novo transcriptome assembly of four potential Pierce s Disease insect vectors from Arizona vineyards.</title>
        <authorList>
            <person name="Tassone E.E."/>
        </authorList>
    </citation>
    <scope>NUCLEOTIDE SEQUENCE</scope>
</reference>
<dbReference type="AlphaFoldDB" id="A0A1B6LUM4"/>
<dbReference type="PANTHER" id="PTHR15607:SF18">
    <property type="entry name" value="SYNAPTONEMAL COMPLEX PROTEIN 2-LIKE ISOFORM X1"/>
    <property type="match status" value="1"/>
</dbReference>
<accession>A0A1B6LUM4</accession>
<proteinExistence type="predicted"/>
<dbReference type="EMBL" id="GEBQ01012603">
    <property type="protein sequence ID" value="JAT27374.1"/>
    <property type="molecule type" value="Transcribed_RNA"/>
</dbReference>
<evidence type="ECO:0000313" key="3">
    <source>
        <dbReference type="EMBL" id="JAT27374.1"/>
    </source>
</evidence>
<sequence>MDTTTQLSGVIQTSVEERSVEKLNTFLLSTPDTSEVLNSKTLVYFYKLIKKDAKHEVKCLHVSCVLSCLQHFLDSDIDISIWEHLADKVSILCGLLFLISATLINNNSLVDRSINIAMHMIQSSQILADSMLRKMLELLLQTVSAVMYSNNSQLLTLVLISSLLQKSTRETRRKTLPSVSIYMTKLSNNLLVCGDYETQVSMVEILARCWTFIKEDCPGALFTNCPSILQHFNSYTFLNFDPECRLFLNQVNSSLEDRQLVYSVPGLVVIVDGTSLKKPLDPLYKEFWLDFNTSTRSISFYYMVSREENWEMMSIEEKHVLYVTARNSFCKSKEGEVIPAVKMEITMKVDPTKPNLPKAFKIYPRKTCEFANAEKNFISKIFKEKYKSEVSYSDLPLEGTGTQLPIPHPKFDETAVTIPDTSVAANPVVDQLPEKSDSEESDLIGPSPAFELRASEKKSVVETKTSHQLDVSDSSQDSRGFDTFADYVKGLKTPTDVVNDDISDGNNMLGQSVTVESCKSKEEDLNKTGNSCMKKECKNYNSGSKEEFFGIVTPKK</sequence>
<dbReference type="InterPro" id="IPR040560">
    <property type="entry name" value="SYCP2_SLD"/>
</dbReference>
<evidence type="ECO:0000256" key="1">
    <source>
        <dbReference type="SAM" id="MobiDB-lite"/>
    </source>
</evidence>
<organism evidence="3">
    <name type="scientific">Graphocephala atropunctata</name>
    <dbReference type="NCBI Taxonomy" id="36148"/>
    <lineage>
        <taxon>Eukaryota</taxon>
        <taxon>Metazoa</taxon>
        <taxon>Ecdysozoa</taxon>
        <taxon>Arthropoda</taxon>
        <taxon>Hexapoda</taxon>
        <taxon>Insecta</taxon>
        <taxon>Pterygota</taxon>
        <taxon>Neoptera</taxon>
        <taxon>Paraneoptera</taxon>
        <taxon>Hemiptera</taxon>
        <taxon>Auchenorrhyncha</taxon>
        <taxon>Membracoidea</taxon>
        <taxon>Cicadellidae</taxon>
        <taxon>Cicadellinae</taxon>
        <taxon>Cicadellini</taxon>
        <taxon>Graphocephala</taxon>
    </lineage>
</organism>
<dbReference type="InterPro" id="IPR024835">
    <property type="entry name" value="SYCP2-like"/>
</dbReference>
<gene>
    <name evidence="3" type="ORF">g.39237</name>
</gene>
<protein>
    <recommendedName>
        <fullName evidence="2">Synaptonemal complex protein 2 Spt16M-like domain-containing protein</fullName>
    </recommendedName>
</protein>